<name>A0A9N9DC29_9GLOM</name>
<protein>
    <submittedName>
        <fullName evidence="1">13106_t:CDS:1</fullName>
    </submittedName>
</protein>
<evidence type="ECO:0000313" key="2">
    <source>
        <dbReference type="Proteomes" id="UP000789570"/>
    </source>
</evidence>
<dbReference type="SUPFAM" id="SSF52047">
    <property type="entry name" value="RNI-like"/>
    <property type="match status" value="1"/>
</dbReference>
<sequence length="425" mass="49752">MSKRKAIKVPKAPSPLLPTECMEQIFKHVLEMESARLHPSLLVNRYWCKNVVPFLWTRPFALVSNQDCYKLLRTFLLCLDSQEHNLLNCLLKPYKIKIPSSNKRTTFNYPIYMQELSLKDLEVCIASTIHKWYGKSSYDGYYPYQMEILINSLLRLFFRGSTNLRFLNFNQYFNFLDILDSTELFSQTQYGLSQLTRLQIVNNEPITRNTIHFLKLLSITCKQIHSLEIRLQSFDYSTEVINHFTNLITSQRDLMEFSIANIMINFEQIMSSLQSHKICLHSIKLDCVYLTEGSMNLLNNFHNLESLYLYYCEGLTSTLLEGHFNLQNLHIINSLKLQNVTLSMLQVYGNSLRQLGLNIHDLEVSGDMAFECCQNINELVLIIYNPTHLSGYDTWKTEKWKERLDTLILTQKINLSTLSIRDQTI</sequence>
<dbReference type="Proteomes" id="UP000789570">
    <property type="component" value="Unassembled WGS sequence"/>
</dbReference>
<evidence type="ECO:0000313" key="1">
    <source>
        <dbReference type="EMBL" id="CAG8630063.1"/>
    </source>
</evidence>
<gene>
    <name evidence="1" type="ORF">FCALED_LOCUS10017</name>
</gene>
<dbReference type="EMBL" id="CAJVPQ010003514">
    <property type="protein sequence ID" value="CAG8630063.1"/>
    <property type="molecule type" value="Genomic_DNA"/>
</dbReference>
<comment type="caution">
    <text evidence="1">The sequence shown here is derived from an EMBL/GenBank/DDBJ whole genome shotgun (WGS) entry which is preliminary data.</text>
</comment>
<organism evidence="1 2">
    <name type="scientific">Funneliformis caledonium</name>
    <dbReference type="NCBI Taxonomy" id="1117310"/>
    <lineage>
        <taxon>Eukaryota</taxon>
        <taxon>Fungi</taxon>
        <taxon>Fungi incertae sedis</taxon>
        <taxon>Mucoromycota</taxon>
        <taxon>Glomeromycotina</taxon>
        <taxon>Glomeromycetes</taxon>
        <taxon>Glomerales</taxon>
        <taxon>Glomeraceae</taxon>
        <taxon>Funneliformis</taxon>
    </lineage>
</organism>
<dbReference type="OrthoDB" id="2315951at2759"/>
<accession>A0A9N9DC29</accession>
<dbReference type="AlphaFoldDB" id="A0A9N9DC29"/>
<proteinExistence type="predicted"/>
<keyword evidence="2" id="KW-1185">Reference proteome</keyword>
<reference evidence="1" key="1">
    <citation type="submission" date="2021-06" db="EMBL/GenBank/DDBJ databases">
        <authorList>
            <person name="Kallberg Y."/>
            <person name="Tangrot J."/>
            <person name="Rosling A."/>
        </authorList>
    </citation>
    <scope>NUCLEOTIDE SEQUENCE</scope>
    <source>
        <strain evidence="1">UK204</strain>
    </source>
</reference>